<dbReference type="GO" id="GO:0003735">
    <property type="term" value="F:structural constituent of ribosome"/>
    <property type="evidence" value="ECO:0007669"/>
    <property type="project" value="UniProtKB-UniRule"/>
</dbReference>
<dbReference type="GO" id="GO:0019843">
    <property type="term" value="F:rRNA binding"/>
    <property type="evidence" value="ECO:0007669"/>
    <property type="project" value="UniProtKB-UniRule"/>
</dbReference>
<accession>A0A520KXD4</accession>
<comment type="function">
    <text evidence="7 9">One of the primary rRNA binding proteins, it binds directly to 16S rRNA where it nucleates assembly of the head domain of the 30S subunit. Is located at the subunit interface close to the decoding center.</text>
</comment>
<dbReference type="AlphaFoldDB" id="A0A520KXD4"/>
<evidence type="ECO:0000313" key="11">
    <source>
        <dbReference type="EMBL" id="RZN70523.1"/>
    </source>
</evidence>
<dbReference type="Pfam" id="PF00177">
    <property type="entry name" value="Ribosomal_S7"/>
    <property type="match status" value="1"/>
</dbReference>
<gene>
    <name evidence="7" type="primary">rps7</name>
    <name evidence="11" type="ORF">EF807_03040</name>
</gene>
<dbReference type="HAMAP" id="MF_00480_A">
    <property type="entry name" value="Ribosomal_uS7_A"/>
    <property type="match status" value="1"/>
</dbReference>
<dbReference type="NCBIfam" id="TIGR01028">
    <property type="entry name" value="uS7_euk_arch"/>
    <property type="match status" value="1"/>
</dbReference>
<dbReference type="NCBIfam" id="NF003106">
    <property type="entry name" value="PRK04027.1"/>
    <property type="match status" value="1"/>
</dbReference>
<sequence length="205" mass="23131">MEGEEMVKEAKIKDISSNVLDDLLLFDKWRLDEIVINDPSIKNYVSLKPVIVPHTCGRHKGKDKSKENIVERLINKVMRTEKNTGKKIRAYNIVKKSFEIINERTGQNPMQVLINAIGNAGPREETVHLKYAGLAVPKSVDTSPQRRVDEALMFITKGTSSSSFKNKKPVEECLASEIIAAANYDIKCYSISKKEEKERVAKAAR</sequence>
<keyword evidence="3 7" id="KW-0699">rRNA-binding</keyword>
<evidence type="ECO:0000259" key="10">
    <source>
        <dbReference type="Pfam" id="PF00177"/>
    </source>
</evidence>
<comment type="caution">
    <text evidence="11">The sequence shown here is derived from an EMBL/GenBank/DDBJ whole genome shotgun (WGS) entry which is preliminary data.</text>
</comment>
<evidence type="ECO:0000256" key="4">
    <source>
        <dbReference type="ARBA" id="ARBA00022884"/>
    </source>
</evidence>
<dbReference type="InterPro" id="IPR000235">
    <property type="entry name" value="Ribosomal_uS7"/>
</dbReference>
<dbReference type="EMBL" id="RXIL01000054">
    <property type="protein sequence ID" value="RZN70523.1"/>
    <property type="molecule type" value="Genomic_DNA"/>
</dbReference>
<dbReference type="GO" id="GO:0015935">
    <property type="term" value="C:small ribosomal subunit"/>
    <property type="evidence" value="ECO:0007669"/>
    <property type="project" value="UniProtKB-UniRule"/>
</dbReference>
<evidence type="ECO:0000256" key="2">
    <source>
        <dbReference type="ARBA" id="ARBA00011458"/>
    </source>
</evidence>
<evidence type="ECO:0000256" key="9">
    <source>
        <dbReference type="RuleBase" id="RU003621"/>
    </source>
</evidence>
<dbReference type="InterPro" id="IPR005716">
    <property type="entry name" value="Ribosomal_uS7_euk/arc"/>
</dbReference>
<dbReference type="SUPFAM" id="SSF47973">
    <property type="entry name" value="Ribosomal protein S7"/>
    <property type="match status" value="1"/>
</dbReference>
<keyword evidence="4 7" id="KW-0694">RNA-binding</keyword>
<evidence type="ECO:0000313" key="12">
    <source>
        <dbReference type="Proteomes" id="UP000320766"/>
    </source>
</evidence>
<feature type="domain" description="Small ribosomal subunit protein uS7" evidence="10">
    <location>
        <begin position="43"/>
        <end position="205"/>
    </location>
</feature>
<evidence type="ECO:0000256" key="8">
    <source>
        <dbReference type="RuleBase" id="RU003619"/>
    </source>
</evidence>
<evidence type="ECO:0000256" key="3">
    <source>
        <dbReference type="ARBA" id="ARBA00022730"/>
    </source>
</evidence>
<comment type="subunit">
    <text evidence="2 7 9">Part of the 30S ribosomal subunit.</text>
</comment>
<dbReference type="PROSITE" id="PS00052">
    <property type="entry name" value="RIBOSOMAL_S7"/>
    <property type="match status" value="1"/>
</dbReference>
<dbReference type="InterPro" id="IPR020606">
    <property type="entry name" value="Ribosomal_uS7_CS"/>
</dbReference>
<evidence type="ECO:0000256" key="1">
    <source>
        <dbReference type="ARBA" id="ARBA00007151"/>
    </source>
</evidence>
<keyword evidence="5 7" id="KW-0689">Ribosomal protein</keyword>
<dbReference type="InterPro" id="IPR026018">
    <property type="entry name" value="Ribosomal_uS7_arc"/>
</dbReference>
<reference evidence="11 12" key="1">
    <citation type="journal article" date="2019" name="Nat. Microbiol.">
        <title>Wide diversity of methane and short-chain alkane metabolisms in uncultured archaea.</title>
        <authorList>
            <person name="Borrel G."/>
            <person name="Adam P.S."/>
            <person name="McKay L.J."/>
            <person name="Chen L.X."/>
            <person name="Sierra-Garcia I.N."/>
            <person name="Sieber C.M."/>
            <person name="Letourneur Q."/>
            <person name="Ghozlane A."/>
            <person name="Andersen G.L."/>
            <person name="Li W.J."/>
            <person name="Hallam S.J."/>
            <person name="Muyzer G."/>
            <person name="de Oliveira V.M."/>
            <person name="Inskeep W.P."/>
            <person name="Banfield J.F."/>
            <person name="Gribaldo S."/>
        </authorList>
    </citation>
    <scope>NUCLEOTIDE SEQUENCE [LARGE SCALE GENOMIC DNA]</scope>
    <source>
        <strain evidence="11">NM1b</strain>
    </source>
</reference>
<name>A0A520KXD4_9EURY</name>
<protein>
    <recommendedName>
        <fullName evidence="7">Small ribosomal subunit protein uS7</fullName>
    </recommendedName>
</protein>
<organism evidence="11 12">
    <name type="scientific">Candidatus Methanolliviera hydrocarbonicum</name>
    <dbReference type="NCBI Taxonomy" id="2491085"/>
    <lineage>
        <taxon>Archaea</taxon>
        <taxon>Methanobacteriati</taxon>
        <taxon>Methanobacteriota</taxon>
        <taxon>Candidatus Methanoliparia</taxon>
        <taxon>Candidatus Methanoliparales</taxon>
        <taxon>Candidatus Methanollivieraceae</taxon>
        <taxon>Candidatus Methanolliviera</taxon>
    </lineage>
</organism>
<proteinExistence type="inferred from homology"/>
<dbReference type="InterPro" id="IPR023798">
    <property type="entry name" value="Ribosomal_uS7_dom"/>
</dbReference>
<dbReference type="GO" id="GO:0006412">
    <property type="term" value="P:translation"/>
    <property type="evidence" value="ECO:0007669"/>
    <property type="project" value="UniProtKB-UniRule"/>
</dbReference>
<evidence type="ECO:0000256" key="6">
    <source>
        <dbReference type="ARBA" id="ARBA00023274"/>
    </source>
</evidence>
<dbReference type="Gene3D" id="1.10.455.10">
    <property type="entry name" value="Ribosomal protein S7 domain"/>
    <property type="match status" value="1"/>
</dbReference>
<dbReference type="Proteomes" id="UP000320766">
    <property type="component" value="Unassembled WGS sequence"/>
</dbReference>
<dbReference type="PANTHER" id="PTHR11205">
    <property type="entry name" value="RIBOSOMAL PROTEIN S7"/>
    <property type="match status" value="1"/>
</dbReference>
<dbReference type="CDD" id="cd14867">
    <property type="entry name" value="uS7_Eukaryote"/>
    <property type="match status" value="1"/>
</dbReference>
<dbReference type="PIRSF" id="PIRSF002122">
    <property type="entry name" value="RPS7p_RPS7a_RPS5e_RPS7o"/>
    <property type="match status" value="1"/>
</dbReference>
<evidence type="ECO:0000256" key="5">
    <source>
        <dbReference type="ARBA" id="ARBA00022980"/>
    </source>
</evidence>
<comment type="similarity">
    <text evidence="1 7 8">Belongs to the universal ribosomal protein uS7 family.</text>
</comment>
<keyword evidence="6 7" id="KW-0687">Ribonucleoprotein</keyword>
<evidence type="ECO:0000256" key="7">
    <source>
        <dbReference type="HAMAP-Rule" id="MF_00480"/>
    </source>
</evidence>
<dbReference type="InterPro" id="IPR036823">
    <property type="entry name" value="Ribosomal_uS7_dom_sf"/>
</dbReference>